<dbReference type="Proteomes" id="UP000603912">
    <property type="component" value="Unassembled WGS sequence"/>
</dbReference>
<dbReference type="EMBL" id="BMES01000001">
    <property type="protein sequence ID" value="GGH14764.1"/>
    <property type="molecule type" value="Genomic_DNA"/>
</dbReference>
<keyword evidence="2" id="KW-1185">Reference proteome</keyword>
<sequence>MPFVDKTRSTDFWEPGAFGPVCQLYGIPTLPTAFPTTIAGSGAYDSGLVCADGFKAMALGLTADQSGSMQITRYLDPNGLVLQGGPVSIALVGGQAKLINITDALPFAYYRVQITNGAGSLMTITNACLLLNAA</sequence>
<dbReference type="RefSeq" id="WP_188516968.1">
    <property type="nucleotide sequence ID" value="NZ_BMES01000001.1"/>
</dbReference>
<reference evidence="1" key="1">
    <citation type="journal article" date="2014" name="Int. J. Syst. Evol. Microbiol.">
        <title>Complete genome sequence of Corynebacterium casei LMG S-19264T (=DSM 44701T), isolated from a smear-ripened cheese.</title>
        <authorList>
            <consortium name="US DOE Joint Genome Institute (JGI-PGF)"/>
            <person name="Walter F."/>
            <person name="Albersmeier A."/>
            <person name="Kalinowski J."/>
            <person name="Ruckert C."/>
        </authorList>
    </citation>
    <scope>NUCLEOTIDE SEQUENCE</scope>
    <source>
        <strain evidence="1">CGMCC 1.12214</strain>
    </source>
</reference>
<proteinExistence type="predicted"/>
<organism evidence="1 2">
    <name type="scientific">Alsobacter metallidurans</name>
    <dbReference type="NCBI Taxonomy" id="340221"/>
    <lineage>
        <taxon>Bacteria</taxon>
        <taxon>Pseudomonadati</taxon>
        <taxon>Pseudomonadota</taxon>
        <taxon>Alphaproteobacteria</taxon>
        <taxon>Hyphomicrobiales</taxon>
        <taxon>Alsobacteraceae</taxon>
        <taxon>Alsobacter</taxon>
    </lineage>
</organism>
<dbReference type="AlphaFoldDB" id="A0A917MH29"/>
<reference evidence="1" key="2">
    <citation type="submission" date="2020-09" db="EMBL/GenBank/DDBJ databases">
        <authorList>
            <person name="Sun Q."/>
            <person name="Zhou Y."/>
        </authorList>
    </citation>
    <scope>NUCLEOTIDE SEQUENCE</scope>
    <source>
        <strain evidence="1">CGMCC 1.12214</strain>
    </source>
</reference>
<protein>
    <submittedName>
        <fullName evidence="1">Uncharacterized protein</fullName>
    </submittedName>
</protein>
<gene>
    <name evidence="1" type="ORF">GCM10007036_14300</name>
</gene>
<name>A0A917MH29_9HYPH</name>
<comment type="caution">
    <text evidence="1">The sequence shown here is derived from an EMBL/GenBank/DDBJ whole genome shotgun (WGS) entry which is preliminary data.</text>
</comment>
<accession>A0A917MH29</accession>
<evidence type="ECO:0000313" key="2">
    <source>
        <dbReference type="Proteomes" id="UP000603912"/>
    </source>
</evidence>
<evidence type="ECO:0000313" key="1">
    <source>
        <dbReference type="EMBL" id="GGH14764.1"/>
    </source>
</evidence>